<dbReference type="AlphaFoldDB" id="A0A0F6ML16"/>
<proteinExistence type="predicted"/>
<accession>A0A0F6ML16</accession>
<dbReference type="CDD" id="cd22319">
    <property type="entry name" value="DpnI-like"/>
    <property type="match status" value="1"/>
</dbReference>
<dbReference type="InterPro" id="IPR010324">
    <property type="entry name" value="DRP"/>
</dbReference>
<sequence>MIYRFDISLIKKYHSKSQIVRVLTEDWVLRNFNCPICGKLKIEAYPNNYPAGDFFCKNCKSDFELKSKESISGKLPNIITDGAYKTMIERITSYRNPNFLFLTYKDYEVSNFILIPNHFFTPSIILKRKPLSNTAKRAGWIGCNIDISKIPDAGKIFIIKDQIETDSKEIINKYAKIKSLKKTNIESRGWLLDIIACIEKINTEEFSLSQIYAFENELKLKHPENNFIKDKIRQQLQYLRDKGFIKFLERGNYKKL</sequence>
<dbReference type="RefSeq" id="WP_002671576.1">
    <property type="nucleotide sequence ID" value="NZ_CM001797.1"/>
</dbReference>
<reference evidence="2" key="1">
    <citation type="submission" date="2012-01" db="EMBL/GenBank/DDBJ databases">
        <title>The Genome Sequence of Treponema denticola OTK.</title>
        <authorList>
            <consortium name="The Broad Institute Genome Sequencing Platform"/>
            <person name="Earl A."/>
            <person name="Ward D."/>
            <person name="Feldgarden M."/>
            <person name="Gevers D."/>
            <person name="Blanton J.M."/>
            <person name="Fenno C.J."/>
            <person name="Baranova O.V."/>
            <person name="Mathney J."/>
            <person name="Dewhirst F.E."/>
            <person name="Izard J."/>
            <person name="Young S.K."/>
            <person name="Zeng Q."/>
            <person name="Gargeya S."/>
            <person name="Fitzgerald M."/>
            <person name="Haas B."/>
            <person name="Abouelleil A."/>
            <person name="Alvarado L."/>
            <person name="Arachchi H.M."/>
            <person name="Berlin A."/>
            <person name="Chapman S.B."/>
            <person name="Gearin G."/>
            <person name="Goldberg J."/>
            <person name="Griggs A."/>
            <person name="Gujja S."/>
            <person name="Hansen M."/>
            <person name="Heiman D."/>
            <person name="Howarth C."/>
            <person name="Larimer J."/>
            <person name="Lui A."/>
            <person name="MacDonald P.J.P."/>
            <person name="McCowen C."/>
            <person name="Montmayeur A."/>
            <person name="Murphy C."/>
            <person name="Neiman D."/>
            <person name="Pearson M."/>
            <person name="Priest M."/>
            <person name="Roberts A."/>
            <person name="Saif S."/>
            <person name="Shea T."/>
            <person name="Sisk P."/>
            <person name="Stolte C."/>
            <person name="Sykes S."/>
            <person name="Wortman J."/>
            <person name="Nusbaum C."/>
            <person name="Birren B."/>
        </authorList>
    </citation>
    <scope>NUCLEOTIDE SEQUENCE [LARGE SCALE GENOMIC DNA]</scope>
    <source>
        <strain evidence="2">OTK</strain>
    </source>
</reference>
<dbReference type="InterPro" id="IPR041368">
    <property type="entry name" value="DRP_C"/>
</dbReference>
<dbReference type="Pfam" id="PF06044">
    <property type="entry name" value="DpnI"/>
    <property type="match status" value="1"/>
</dbReference>
<dbReference type="Gene3D" id="3.40.210.30">
    <property type="entry name" value="Dam replacing family, catalytic PD-(D/E)XK domain"/>
    <property type="match status" value="1"/>
</dbReference>
<protein>
    <recommendedName>
        <fullName evidence="1">Dam-replacing protein HTH domain-containing protein</fullName>
    </recommendedName>
</protein>
<dbReference type="Gene3D" id="1.10.10.10">
    <property type="entry name" value="Winged helix-like DNA-binding domain superfamily/Winged helix DNA-binding domain"/>
    <property type="match status" value="1"/>
</dbReference>
<feature type="domain" description="Dam-replacing protein HTH" evidence="1">
    <location>
        <begin position="186"/>
        <end position="255"/>
    </location>
</feature>
<organism evidence="2">
    <name type="scientific">Treponema denticola OTK</name>
    <dbReference type="NCBI Taxonomy" id="999434"/>
    <lineage>
        <taxon>Bacteria</taxon>
        <taxon>Pseudomonadati</taxon>
        <taxon>Spirochaetota</taxon>
        <taxon>Spirochaetia</taxon>
        <taxon>Spirochaetales</taxon>
        <taxon>Treponemataceae</taxon>
        <taxon>Treponema</taxon>
    </lineage>
</organism>
<dbReference type="HOGENOM" id="CLU_095681_0_0_12"/>
<dbReference type="Proteomes" id="UP000011701">
    <property type="component" value="Chromosome"/>
</dbReference>
<dbReference type="InterPro" id="IPR043025">
    <property type="entry name" value="DRP_PD-(D/E)XK_dom"/>
</dbReference>
<name>A0A0F6ML16_TREDN</name>
<gene>
    <name evidence="2" type="ORF">HMPREF9723_02340</name>
</gene>
<evidence type="ECO:0000313" key="2">
    <source>
        <dbReference type="EMBL" id="EMB19643.1"/>
    </source>
</evidence>
<dbReference type="Pfam" id="PF17726">
    <property type="entry name" value="DpnI_C"/>
    <property type="match status" value="1"/>
</dbReference>
<dbReference type="PATRIC" id="fig|999434.4.peg.2435"/>
<comment type="caution">
    <text evidence="2">The sequence shown here is derived from an EMBL/GenBank/DDBJ whole genome shotgun (WGS) entry which is preliminary data.</text>
</comment>
<evidence type="ECO:0000259" key="1">
    <source>
        <dbReference type="Pfam" id="PF17726"/>
    </source>
</evidence>
<dbReference type="InterPro" id="IPR036388">
    <property type="entry name" value="WH-like_DNA-bd_sf"/>
</dbReference>
<dbReference type="EMBL" id="AGDY01000010">
    <property type="protein sequence ID" value="EMB19643.1"/>
    <property type="molecule type" value="Genomic_DNA"/>
</dbReference>